<dbReference type="EMBL" id="JAKZEL010000019">
    <property type="protein sequence ID" value="KAI4534280.1"/>
    <property type="molecule type" value="Genomic_DNA"/>
</dbReference>
<comment type="caution">
    <text evidence="1">The sequence shown here is derived from an EMBL/GenBank/DDBJ whole genome shotgun (WGS) entry which is preliminary data.</text>
</comment>
<reference evidence="1" key="1">
    <citation type="submission" date="2022-03" db="EMBL/GenBank/DDBJ databases">
        <title>Genomic analyses of argali, domestic sheep and their hybrids provide insights into chromosomal evolution, heterosis and genetic basis of agronomic traits.</title>
        <authorList>
            <person name="Li M."/>
        </authorList>
    </citation>
    <scope>NUCLEOTIDE SEQUENCE</scope>
    <source>
        <strain evidence="1">CAU-MHL-2022a</strain>
        <tissue evidence="1">Skin</tissue>
    </source>
</reference>
<dbReference type="AlphaFoldDB" id="A0AAD4Y1L2"/>
<dbReference type="Proteomes" id="UP001214576">
    <property type="component" value="Unassembled WGS sequence"/>
</dbReference>
<organism evidence="1 2">
    <name type="scientific">Ovis ammon polii</name>
    <dbReference type="NCBI Taxonomy" id="230172"/>
    <lineage>
        <taxon>Eukaryota</taxon>
        <taxon>Metazoa</taxon>
        <taxon>Chordata</taxon>
        <taxon>Craniata</taxon>
        <taxon>Vertebrata</taxon>
        <taxon>Euteleostomi</taxon>
        <taxon>Mammalia</taxon>
        <taxon>Eutheria</taxon>
        <taxon>Laurasiatheria</taxon>
        <taxon>Artiodactyla</taxon>
        <taxon>Ruminantia</taxon>
        <taxon>Pecora</taxon>
        <taxon>Bovidae</taxon>
        <taxon>Caprinae</taxon>
        <taxon>Ovis</taxon>
    </lineage>
</organism>
<gene>
    <name evidence="1" type="ORF">MG293_015140</name>
</gene>
<accession>A0AAD4Y1L2</accession>
<keyword evidence="2" id="KW-1185">Reference proteome</keyword>
<sequence length="121" mass="13710">MPKMKLGYMLCHGIDMLHKGTSLQYQNFVKLPPMLLKPLWMCSCCAAFLASCSSTLNFSFHLLILSPEGLTDTSQYKWSLCAIMTALPPRPDCSHSHSQWGFSADDCIRCPQLRYEYLPSL</sequence>
<protein>
    <submittedName>
        <fullName evidence="1">Uncharacterized protein</fullName>
    </submittedName>
</protein>
<name>A0AAD4Y1L2_OVIAM</name>
<evidence type="ECO:0000313" key="1">
    <source>
        <dbReference type="EMBL" id="KAI4534280.1"/>
    </source>
</evidence>
<evidence type="ECO:0000313" key="2">
    <source>
        <dbReference type="Proteomes" id="UP001214576"/>
    </source>
</evidence>
<proteinExistence type="predicted"/>